<dbReference type="Proteomes" id="UP000676336">
    <property type="component" value="Unassembled WGS sequence"/>
</dbReference>
<feature type="non-terminal residue" evidence="2">
    <location>
        <position position="62"/>
    </location>
</feature>
<evidence type="ECO:0000256" key="1">
    <source>
        <dbReference type="SAM" id="MobiDB-lite"/>
    </source>
</evidence>
<reference evidence="2" key="1">
    <citation type="submission" date="2021-02" db="EMBL/GenBank/DDBJ databases">
        <authorList>
            <person name="Nowell W R."/>
        </authorList>
    </citation>
    <scope>NUCLEOTIDE SEQUENCE</scope>
</reference>
<feature type="region of interest" description="Disordered" evidence="1">
    <location>
        <begin position="1"/>
        <end position="20"/>
    </location>
</feature>
<feature type="compositionally biased region" description="Polar residues" evidence="1">
    <location>
        <begin position="1"/>
        <end position="13"/>
    </location>
</feature>
<evidence type="ECO:0000313" key="2">
    <source>
        <dbReference type="EMBL" id="CAF5090809.1"/>
    </source>
</evidence>
<accession>A0A8S3EXM4</accession>
<dbReference type="EMBL" id="CAJOBI010243963">
    <property type="protein sequence ID" value="CAF5090809.1"/>
    <property type="molecule type" value="Genomic_DNA"/>
</dbReference>
<gene>
    <name evidence="2" type="ORF">SMN809_LOCUS61217</name>
</gene>
<feature type="non-terminal residue" evidence="2">
    <location>
        <position position="1"/>
    </location>
</feature>
<organism evidence="2 3">
    <name type="scientific">Rotaria magnacalcarata</name>
    <dbReference type="NCBI Taxonomy" id="392030"/>
    <lineage>
        <taxon>Eukaryota</taxon>
        <taxon>Metazoa</taxon>
        <taxon>Spiralia</taxon>
        <taxon>Gnathifera</taxon>
        <taxon>Rotifera</taxon>
        <taxon>Eurotatoria</taxon>
        <taxon>Bdelloidea</taxon>
        <taxon>Philodinida</taxon>
        <taxon>Philodinidae</taxon>
        <taxon>Rotaria</taxon>
    </lineage>
</organism>
<comment type="caution">
    <text evidence="2">The sequence shown here is derived from an EMBL/GenBank/DDBJ whole genome shotgun (WGS) entry which is preliminary data.</text>
</comment>
<proteinExistence type="predicted"/>
<feature type="region of interest" description="Disordered" evidence="1">
    <location>
        <begin position="38"/>
        <end position="62"/>
    </location>
</feature>
<protein>
    <submittedName>
        <fullName evidence="2">Uncharacterized protein</fullName>
    </submittedName>
</protein>
<evidence type="ECO:0000313" key="3">
    <source>
        <dbReference type="Proteomes" id="UP000676336"/>
    </source>
</evidence>
<name>A0A8S3EXM4_9BILA</name>
<sequence length="62" mass="6926">NSNNHRYYRQSSIGRGVPSLAPARPFYISPSISPYSQLSIHSQATNRQCSPSSHRIQPSRSP</sequence>
<dbReference type="AlphaFoldDB" id="A0A8S3EXM4"/>